<dbReference type="Proteomes" id="UP001605036">
    <property type="component" value="Unassembled WGS sequence"/>
</dbReference>
<evidence type="ECO:0000313" key="2">
    <source>
        <dbReference type="Proteomes" id="UP001605036"/>
    </source>
</evidence>
<protein>
    <recommendedName>
        <fullName evidence="3">Ribosomal protein S15</fullName>
    </recommendedName>
</protein>
<dbReference type="AlphaFoldDB" id="A0ABD1XYH2"/>
<sequence>MEQYHTDEGLLAEVQGEATRGDKLQKDLHKVKWQLKPMRPNYRYSKRRNIARWLKLHAQGCSFAPPSIAAYLSSPPRWECPDSERLVL</sequence>
<name>A0ABD1XYH2_9MARC</name>
<evidence type="ECO:0008006" key="3">
    <source>
        <dbReference type="Google" id="ProtNLM"/>
    </source>
</evidence>
<dbReference type="EMBL" id="JBHFFA010000007">
    <property type="protein sequence ID" value="KAL2613999.1"/>
    <property type="molecule type" value="Genomic_DNA"/>
</dbReference>
<reference evidence="1 2" key="1">
    <citation type="submission" date="2024-09" db="EMBL/GenBank/DDBJ databases">
        <title>Chromosome-scale assembly of Riccia fluitans.</title>
        <authorList>
            <person name="Paukszto L."/>
            <person name="Sawicki J."/>
            <person name="Karawczyk K."/>
            <person name="Piernik-Szablinska J."/>
            <person name="Szczecinska M."/>
            <person name="Mazdziarz M."/>
        </authorList>
    </citation>
    <scope>NUCLEOTIDE SEQUENCE [LARGE SCALE GENOMIC DNA]</scope>
    <source>
        <strain evidence="1">Rf_01</strain>
        <tissue evidence="1">Aerial parts of the thallus</tissue>
    </source>
</reference>
<accession>A0ABD1XYH2</accession>
<evidence type="ECO:0000313" key="1">
    <source>
        <dbReference type="EMBL" id="KAL2613999.1"/>
    </source>
</evidence>
<proteinExistence type="predicted"/>
<keyword evidence="2" id="KW-1185">Reference proteome</keyword>
<comment type="caution">
    <text evidence="1">The sequence shown here is derived from an EMBL/GenBank/DDBJ whole genome shotgun (WGS) entry which is preliminary data.</text>
</comment>
<gene>
    <name evidence="1" type="ORF">R1flu_025691</name>
</gene>
<organism evidence="1 2">
    <name type="scientific">Riccia fluitans</name>
    <dbReference type="NCBI Taxonomy" id="41844"/>
    <lineage>
        <taxon>Eukaryota</taxon>
        <taxon>Viridiplantae</taxon>
        <taxon>Streptophyta</taxon>
        <taxon>Embryophyta</taxon>
        <taxon>Marchantiophyta</taxon>
        <taxon>Marchantiopsida</taxon>
        <taxon>Marchantiidae</taxon>
        <taxon>Marchantiales</taxon>
        <taxon>Ricciaceae</taxon>
        <taxon>Riccia</taxon>
    </lineage>
</organism>